<feature type="compositionally biased region" description="Polar residues" evidence="6">
    <location>
        <begin position="372"/>
        <end position="407"/>
    </location>
</feature>
<keyword evidence="1" id="KW-0343">GTPase activation</keyword>
<evidence type="ECO:0000256" key="2">
    <source>
        <dbReference type="ARBA" id="ARBA00022723"/>
    </source>
</evidence>
<feature type="domain" description="Rho-GAP" evidence="8">
    <location>
        <begin position="985"/>
        <end position="1173"/>
    </location>
</feature>
<dbReference type="InterPro" id="IPR050729">
    <property type="entry name" value="Rho-GAP"/>
</dbReference>
<evidence type="ECO:0000259" key="7">
    <source>
        <dbReference type="PROSITE" id="PS50023"/>
    </source>
</evidence>
<dbReference type="PROSITE" id="PS50238">
    <property type="entry name" value="RHOGAP"/>
    <property type="match status" value="1"/>
</dbReference>
<proteinExistence type="predicted"/>
<dbReference type="Gene3D" id="2.10.110.10">
    <property type="entry name" value="Cysteine Rich Protein"/>
    <property type="match status" value="2"/>
</dbReference>
<sequence>MESPEPGSPMEYDDDVVYPCKGCGEILEEGKAFELANNRWHIDCFRCNTCGTLLDSDANLLLLADGSLICNQCTYSCTACGNKIEDLAILTGDQAFCAGCFRCRNCKRKIENLRYARTSQGIFCMSCHESLMARRKKKQRSARQASNNAPSPMLALDKSLPAIPQDMDDDEKSGGSGGYSETPTELSPRPARPPMRTAPPPTLPAPPTIKAELSPTYPGMLQALCMFLWVLTFLEQRQPRPYNNNRHSQIYHPSDIAELPSGDPEPYSFIPLVLDPSPPTPLPSASYRAETGNDTTTPKTERPATSRTMSNTSQTLSEPDADMSYLGRKPVNVAQAPQTQPPHIAYQQKDRQGSLPIASEMERKSLDKKPLTASTEASPYPSRTSSRTAQVDISTNVTPTKSTSIERSTAESKQAWESFKLGEVPRDRKRADTAASATILDDLSFSPMRTAGQDSGHISQKRVETSQDDSVSLLVKYSNLFSHNTTASTSSGNPTIDLSETPTPPIPRKEVPKALVSPDRGMPLDSKPERPSYDQSPPKFPKLQAPRHKPPQSDVLGSSTLGNALTDTPLLSLPLRTPVGDFSQDEDIARILGSDVSTPALLRKVSNAVRHGRSFSDLAGISHYKIIISHGELMSSAVSVENREENAVLKSELRKSTMKIAELEMKLAMNETNSSIDPTKIEEQRTQLAGLESERESRIRELEVWLIGKDGKDFDTFKKDSIRNLAKELENLRNTYEAQVQELSIQRGTLVEEISRLTRIRDQTIQDTEQLNMKNTQLMDLNNEITRQIQGKFQSNKLSFPAPNGLGIMNKEGNDLLDSQKAGVQSSAASTAGTHNHMNDGGEDDDVIIAQPTIVNVGRKGGYIKKSWKKGGAAIIKGAGKGFNKVFATEQHGHGQQQGLQGSQYESTSNLLPPSTDALHGPQRSQTVPDPHGGFDKIFGTPKFRMNKKIGTGTSGTNGNGSFSAINSSGLLASKEEGTVVLFGSELEARAHYEGKSIPYVVSRCIQEVEARGMDFEGIYRKSGGASSMRQIQEAFERGEELDIGDSVDICGVTSVLKQYFRRLPTPIITPAIYDEFLKTTKILDVEKRIQEIKNIMSQLSMVHQDVLGYVIFHLRKVAEKESKNLDQMTTRNLAVVFAPTLMWHIDSDREMQDMHEKNNAIQFLIENGEAIFFS</sequence>
<feature type="region of interest" description="Disordered" evidence="6">
    <location>
        <begin position="274"/>
        <end position="324"/>
    </location>
</feature>
<dbReference type="GO" id="GO:0046872">
    <property type="term" value="F:metal ion binding"/>
    <property type="evidence" value="ECO:0007669"/>
    <property type="project" value="UniProtKB-KW"/>
</dbReference>
<evidence type="ECO:0000256" key="6">
    <source>
        <dbReference type="SAM" id="MobiDB-lite"/>
    </source>
</evidence>
<feature type="region of interest" description="Disordered" evidence="6">
    <location>
        <begin position="822"/>
        <end position="846"/>
    </location>
</feature>
<dbReference type="InterPro" id="IPR000198">
    <property type="entry name" value="RhoGAP_dom"/>
</dbReference>
<dbReference type="AlphaFoldDB" id="A0A3N4M8Y3"/>
<organism evidence="9 10">
    <name type="scientific">Terfezia boudieri ATCC MYA-4762</name>
    <dbReference type="NCBI Taxonomy" id="1051890"/>
    <lineage>
        <taxon>Eukaryota</taxon>
        <taxon>Fungi</taxon>
        <taxon>Dikarya</taxon>
        <taxon>Ascomycota</taxon>
        <taxon>Pezizomycotina</taxon>
        <taxon>Pezizomycetes</taxon>
        <taxon>Pezizales</taxon>
        <taxon>Pezizaceae</taxon>
        <taxon>Terfezia</taxon>
    </lineage>
</organism>
<feature type="compositionally biased region" description="Polar residues" evidence="6">
    <location>
        <begin position="822"/>
        <end position="836"/>
    </location>
</feature>
<dbReference type="InterPro" id="IPR001781">
    <property type="entry name" value="Znf_LIM"/>
</dbReference>
<feature type="region of interest" description="Disordered" evidence="6">
    <location>
        <begin position="483"/>
        <end position="558"/>
    </location>
</feature>
<dbReference type="STRING" id="1051890.A0A3N4M8Y3"/>
<feature type="region of interest" description="Disordered" evidence="6">
    <location>
        <begin position="362"/>
        <end position="412"/>
    </location>
</feature>
<dbReference type="CDD" id="cd09395">
    <property type="entry name" value="LIM2_Rga"/>
    <property type="match status" value="1"/>
</dbReference>
<name>A0A3N4M8Y3_9PEZI</name>
<dbReference type="SMART" id="SM00324">
    <property type="entry name" value="RhoGAP"/>
    <property type="match status" value="1"/>
</dbReference>
<dbReference type="FunCoup" id="A0A3N4M8Y3">
    <property type="interactions" value="148"/>
</dbReference>
<evidence type="ECO:0000256" key="1">
    <source>
        <dbReference type="ARBA" id="ARBA00022468"/>
    </source>
</evidence>
<dbReference type="Pfam" id="PF00412">
    <property type="entry name" value="LIM"/>
    <property type="match status" value="1"/>
</dbReference>
<dbReference type="PANTHER" id="PTHR23176">
    <property type="entry name" value="RHO/RAC/CDC GTPASE-ACTIVATING PROTEIN"/>
    <property type="match status" value="1"/>
</dbReference>
<feature type="region of interest" description="Disordered" evidence="6">
    <location>
        <begin position="163"/>
        <end position="209"/>
    </location>
</feature>
<dbReference type="SMART" id="SM00132">
    <property type="entry name" value="LIM"/>
    <property type="match status" value="2"/>
</dbReference>
<keyword evidence="4" id="KW-0440">LIM domain</keyword>
<evidence type="ECO:0000256" key="4">
    <source>
        <dbReference type="PROSITE-ProRule" id="PRU00125"/>
    </source>
</evidence>
<feature type="domain" description="LIM zinc-binding" evidence="7">
    <location>
        <begin position="18"/>
        <end position="80"/>
    </location>
</feature>
<dbReference type="EMBL" id="ML121528">
    <property type="protein sequence ID" value="RPB28891.1"/>
    <property type="molecule type" value="Genomic_DNA"/>
</dbReference>
<gene>
    <name evidence="9" type="ORF">L211DRAFT_844940</name>
</gene>
<dbReference type="CDD" id="cd00159">
    <property type="entry name" value="RhoGAP"/>
    <property type="match status" value="1"/>
</dbReference>
<evidence type="ECO:0000313" key="9">
    <source>
        <dbReference type="EMBL" id="RPB28891.1"/>
    </source>
</evidence>
<keyword evidence="5" id="KW-0175">Coiled coil</keyword>
<dbReference type="GO" id="GO:0007165">
    <property type="term" value="P:signal transduction"/>
    <property type="evidence" value="ECO:0007669"/>
    <property type="project" value="InterPro"/>
</dbReference>
<dbReference type="InterPro" id="IPR008936">
    <property type="entry name" value="Rho_GTPase_activation_prot"/>
</dbReference>
<feature type="compositionally biased region" description="Low complexity" evidence="6">
    <location>
        <begin position="894"/>
        <end position="904"/>
    </location>
</feature>
<evidence type="ECO:0000259" key="8">
    <source>
        <dbReference type="PROSITE" id="PS50238"/>
    </source>
</evidence>
<dbReference type="CDD" id="cd09394">
    <property type="entry name" value="LIM1_Rga"/>
    <property type="match status" value="1"/>
</dbReference>
<feature type="coiled-coil region" evidence="5">
    <location>
        <begin position="646"/>
        <end position="746"/>
    </location>
</feature>
<dbReference type="PROSITE" id="PS50023">
    <property type="entry name" value="LIM_DOMAIN_2"/>
    <property type="match status" value="1"/>
</dbReference>
<dbReference type="GO" id="GO:0005938">
    <property type="term" value="C:cell cortex"/>
    <property type="evidence" value="ECO:0007669"/>
    <property type="project" value="UniProtKB-ARBA"/>
</dbReference>
<feature type="region of interest" description="Disordered" evidence="6">
    <location>
        <begin position="891"/>
        <end position="936"/>
    </location>
</feature>
<dbReference type="GO" id="GO:0005096">
    <property type="term" value="F:GTPase activator activity"/>
    <property type="evidence" value="ECO:0007669"/>
    <property type="project" value="UniProtKB-KW"/>
</dbReference>
<dbReference type="PROSITE" id="PS00478">
    <property type="entry name" value="LIM_DOMAIN_1"/>
    <property type="match status" value="1"/>
</dbReference>
<accession>A0A3N4M8Y3</accession>
<keyword evidence="2 4" id="KW-0479">Metal-binding</keyword>
<evidence type="ECO:0000256" key="5">
    <source>
        <dbReference type="SAM" id="Coils"/>
    </source>
</evidence>
<evidence type="ECO:0000256" key="3">
    <source>
        <dbReference type="ARBA" id="ARBA00022833"/>
    </source>
</evidence>
<dbReference type="FunFam" id="2.10.110.10:FF:000044">
    <property type="entry name" value="Rho GTPase activator Rga"/>
    <property type="match status" value="1"/>
</dbReference>
<dbReference type="OrthoDB" id="79452at2759"/>
<keyword evidence="10" id="KW-1185">Reference proteome</keyword>
<dbReference type="InParanoid" id="A0A3N4M8Y3"/>
<keyword evidence="3 4" id="KW-0862">Zinc</keyword>
<feature type="compositionally biased region" description="Polar residues" evidence="6">
    <location>
        <begin position="483"/>
        <end position="501"/>
    </location>
</feature>
<feature type="compositionally biased region" description="Pro residues" evidence="6">
    <location>
        <begin position="190"/>
        <end position="207"/>
    </location>
</feature>
<protein>
    <submittedName>
        <fullName evidence="9">RhoGAP-domain-containing protein</fullName>
    </submittedName>
</protein>
<evidence type="ECO:0000313" key="10">
    <source>
        <dbReference type="Proteomes" id="UP000267821"/>
    </source>
</evidence>
<reference evidence="9 10" key="1">
    <citation type="journal article" date="2018" name="Nat. Ecol. Evol.">
        <title>Pezizomycetes genomes reveal the molecular basis of ectomycorrhizal truffle lifestyle.</title>
        <authorList>
            <person name="Murat C."/>
            <person name="Payen T."/>
            <person name="Noel B."/>
            <person name="Kuo A."/>
            <person name="Morin E."/>
            <person name="Chen J."/>
            <person name="Kohler A."/>
            <person name="Krizsan K."/>
            <person name="Balestrini R."/>
            <person name="Da Silva C."/>
            <person name="Montanini B."/>
            <person name="Hainaut M."/>
            <person name="Levati E."/>
            <person name="Barry K.W."/>
            <person name="Belfiori B."/>
            <person name="Cichocki N."/>
            <person name="Clum A."/>
            <person name="Dockter R.B."/>
            <person name="Fauchery L."/>
            <person name="Guy J."/>
            <person name="Iotti M."/>
            <person name="Le Tacon F."/>
            <person name="Lindquist E.A."/>
            <person name="Lipzen A."/>
            <person name="Malagnac F."/>
            <person name="Mello A."/>
            <person name="Molinier V."/>
            <person name="Miyauchi S."/>
            <person name="Poulain J."/>
            <person name="Riccioni C."/>
            <person name="Rubini A."/>
            <person name="Sitrit Y."/>
            <person name="Splivallo R."/>
            <person name="Traeger S."/>
            <person name="Wang M."/>
            <person name="Zifcakova L."/>
            <person name="Wipf D."/>
            <person name="Zambonelli A."/>
            <person name="Paolocci F."/>
            <person name="Nowrousian M."/>
            <person name="Ottonello S."/>
            <person name="Baldrian P."/>
            <person name="Spatafora J.W."/>
            <person name="Henrissat B."/>
            <person name="Nagy L.G."/>
            <person name="Aury J.M."/>
            <person name="Wincker P."/>
            <person name="Grigoriev I.V."/>
            <person name="Bonfante P."/>
            <person name="Martin F.M."/>
        </authorList>
    </citation>
    <scope>NUCLEOTIDE SEQUENCE [LARGE SCALE GENOMIC DNA]</scope>
    <source>
        <strain evidence="9 10">ATCC MYA-4762</strain>
    </source>
</reference>
<dbReference type="SUPFAM" id="SSF48350">
    <property type="entry name" value="GTPase activation domain, GAP"/>
    <property type="match status" value="1"/>
</dbReference>
<dbReference type="PANTHER" id="PTHR23176:SF128">
    <property type="entry name" value="RHO GTPASE-ACTIVATING PROTEIN RGD1"/>
    <property type="match status" value="1"/>
</dbReference>
<dbReference type="Gene3D" id="1.10.555.10">
    <property type="entry name" value="Rho GTPase activation protein"/>
    <property type="match status" value="1"/>
</dbReference>
<feature type="compositionally biased region" description="Polar residues" evidence="6">
    <location>
        <begin position="305"/>
        <end position="317"/>
    </location>
</feature>
<dbReference type="Proteomes" id="UP000267821">
    <property type="component" value="Unassembled WGS sequence"/>
</dbReference>
<dbReference type="Pfam" id="PF00620">
    <property type="entry name" value="RhoGAP"/>
    <property type="match status" value="1"/>
</dbReference>